<organism evidence="3 4">
    <name type="scientific">Lithospermum erythrorhizon</name>
    <name type="common">Purple gromwell</name>
    <name type="synonym">Lithospermum officinale var. erythrorhizon</name>
    <dbReference type="NCBI Taxonomy" id="34254"/>
    <lineage>
        <taxon>Eukaryota</taxon>
        <taxon>Viridiplantae</taxon>
        <taxon>Streptophyta</taxon>
        <taxon>Embryophyta</taxon>
        <taxon>Tracheophyta</taxon>
        <taxon>Spermatophyta</taxon>
        <taxon>Magnoliopsida</taxon>
        <taxon>eudicotyledons</taxon>
        <taxon>Gunneridae</taxon>
        <taxon>Pentapetalae</taxon>
        <taxon>asterids</taxon>
        <taxon>lamiids</taxon>
        <taxon>Boraginales</taxon>
        <taxon>Boraginaceae</taxon>
        <taxon>Boraginoideae</taxon>
        <taxon>Lithospermeae</taxon>
        <taxon>Lithospermum</taxon>
    </lineage>
</organism>
<feature type="compositionally biased region" description="Gly residues" evidence="1">
    <location>
        <begin position="119"/>
        <end position="134"/>
    </location>
</feature>
<evidence type="ECO:0000313" key="3">
    <source>
        <dbReference type="EMBL" id="GAA0158232.1"/>
    </source>
</evidence>
<reference evidence="3 4" key="1">
    <citation type="submission" date="2024-01" db="EMBL/GenBank/DDBJ databases">
        <title>The complete chloroplast genome sequence of Lithospermum erythrorhizon: insights into the phylogenetic relationship among Boraginaceae species and the maternal lineages of purple gromwells.</title>
        <authorList>
            <person name="Okada T."/>
            <person name="Watanabe K."/>
        </authorList>
    </citation>
    <scope>NUCLEOTIDE SEQUENCE [LARGE SCALE GENOMIC DNA]</scope>
</reference>
<gene>
    <name evidence="3" type="ORF">LIER_15315</name>
</gene>
<feature type="region of interest" description="Disordered" evidence="1">
    <location>
        <begin position="68"/>
        <end position="134"/>
    </location>
</feature>
<name>A0AAV3Q7N1_LITER</name>
<keyword evidence="2" id="KW-0732">Signal</keyword>
<feature type="signal peptide" evidence="2">
    <location>
        <begin position="1"/>
        <end position="21"/>
    </location>
</feature>
<dbReference type="AlphaFoldDB" id="A0AAV3Q7N1"/>
<evidence type="ECO:0000313" key="4">
    <source>
        <dbReference type="Proteomes" id="UP001454036"/>
    </source>
</evidence>
<comment type="caution">
    <text evidence="3">The sequence shown here is derived from an EMBL/GenBank/DDBJ whole genome shotgun (WGS) entry which is preliminary data.</text>
</comment>
<evidence type="ECO:0008006" key="5">
    <source>
        <dbReference type="Google" id="ProtNLM"/>
    </source>
</evidence>
<keyword evidence="4" id="KW-1185">Reference proteome</keyword>
<feature type="compositionally biased region" description="Gly residues" evidence="1">
    <location>
        <begin position="68"/>
        <end position="90"/>
    </location>
</feature>
<sequence>MCQKIVLVIFLVGVLVCSTNARSLAMENGAEEHTTYYRYPYNGGFGFRGVFGRNPGFGGIGGGSGLGGGNSGGGFGGNSGDGLGGAGSRTGSGPRTGSEVGNDRNNEGFDEGSAMSGKFGDGVKAGGGFEDGNH</sequence>
<evidence type="ECO:0000256" key="2">
    <source>
        <dbReference type="SAM" id="SignalP"/>
    </source>
</evidence>
<protein>
    <recommendedName>
        <fullName evidence="5">Glycine-rich protein</fullName>
    </recommendedName>
</protein>
<evidence type="ECO:0000256" key="1">
    <source>
        <dbReference type="SAM" id="MobiDB-lite"/>
    </source>
</evidence>
<feature type="chain" id="PRO_5044011003" description="Glycine-rich protein" evidence="2">
    <location>
        <begin position="22"/>
        <end position="134"/>
    </location>
</feature>
<accession>A0AAV3Q7N1</accession>
<proteinExistence type="predicted"/>
<dbReference type="EMBL" id="BAABME010003290">
    <property type="protein sequence ID" value="GAA0158232.1"/>
    <property type="molecule type" value="Genomic_DNA"/>
</dbReference>
<dbReference type="Proteomes" id="UP001454036">
    <property type="component" value="Unassembled WGS sequence"/>
</dbReference>